<feature type="domain" description="HTH tetR-type" evidence="5">
    <location>
        <begin position="12"/>
        <end position="72"/>
    </location>
</feature>
<evidence type="ECO:0000256" key="3">
    <source>
        <dbReference type="ARBA" id="ARBA00023163"/>
    </source>
</evidence>
<reference evidence="6 7" key="1">
    <citation type="submission" date="2024-07" db="EMBL/GenBank/DDBJ databases">
        <authorList>
            <person name="Ren Q."/>
        </authorList>
    </citation>
    <scope>NUCLEOTIDE SEQUENCE [LARGE SCALE GENOMIC DNA]</scope>
    <source>
        <strain evidence="6 7">REN37</strain>
    </source>
</reference>
<feature type="DNA-binding region" description="H-T-H motif" evidence="4">
    <location>
        <begin position="35"/>
        <end position="54"/>
    </location>
</feature>
<evidence type="ECO:0000256" key="4">
    <source>
        <dbReference type="PROSITE-ProRule" id="PRU00335"/>
    </source>
</evidence>
<dbReference type="RefSeq" id="WP_369453985.1">
    <property type="nucleotide sequence ID" value="NZ_JBGCUO010000001.1"/>
</dbReference>
<evidence type="ECO:0000313" key="7">
    <source>
        <dbReference type="Proteomes" id="UP001562065"/>
    </source>
</evidence>
<dbReference type="PRINTS" id="PR00455">
    <property type="entry name" value="HTHTETR"/>
</dbReference>
<dbReference type="Proteomes" id="UP001562065">
    <property type="component" value="Unassembled WGS sequence"/>
</dbReference>
<dbReference type="SUPFAM" id="SSF48498">
    <property type="entry name" value="Tetracyclin repressor-like, C-terminal domain"/>
    <property type="match status" value="1"/>
</dbReference>
<dbReference type="Gene3D" id="1.10.357.10">
    <property type="entry name" value="Tetracycline Repressor, domain 2"/>
    <property type="match status" value="1"/>
</dbReference>
<dbReference type="Gene3D" id="1.10.10.60">
    <property type="entry name" value="Homeodomain-like"/>
    <property type="match status" value="1"/>
</dbReference>
<keyword evidence="3" id="KW-0804">Transcription</keyword>
<dbReference type="InterPro" id="IPR001647">
    <property type="entry name" value="HTH_TetR"/>
</dbReference>
<dbReference type="InterPro" id="IPR036271">
    <property type="entry name" value="Tet_transcr_reg_TetR-rel_C_sf"/>
</dbReference>
<accession>A0ABV4ADY1</accession>
<dbReference type="PANTHER" id="PTHR30055">
    <property type="entry name" value="HTH-TYPE TRANSCRIPTIONAL REGULATOR RUTR"/>
    <property type="match status" value="1"/>
</dbReference>
<protein>
    <submittedName>
        <fullName evidence="6">TetR/AcrR family transcriptional regulator</fullName>
    </submittedName>
</protein>
<dbReference type="SUPFAM" id="SSF46689">
    <property type="entry name" value="Homeodomain-like"/>
    <property type="match status" value="1"/>
</dbReference>
<keyword evidence="1" id="KW-0805">Transcription regulation</keyword>
<dbReference type="PANTHER" id="PTHR30055:SF234">
    <property type="entry name" value="HTH-TYPE TRANSCRIPTIONAL REGULATOR BETI"/>
    <property type="match status" value="1"/>
</dbReference>
<evidence type="ECO:0000256" key="2">
    <source>
        <dbReference type="ARBA" id="ARBA00023125"/>
    </source>
</evidence>
<comment type="caution">
    <text evidence="6">The sequence shown here is derived from an EMBL/GenBank/DDBJ whole genome shotgun (WGS) entry which is preliminary data.</text>
</comment>
<organism evidence="6 7">
    <name type="scientific">Isoalcanivorax beigongshangi</name>
    <dbReference type="NCBI Taxonomy" id="3238810"/>
    <lineage>
        <taxon>Bacteria</taxon>
        <taxon>Pseudomonadati</taxon>
        <taxon>Pseudomonadota</taxon>
        <taxon>Gammaproteobacteria</taxon>
        <taxon>Oceanospirillales</taxon>
        <taxon>Alcanivoracaceae</taxon>
        <taxon>Isoalcanivorax</taxon>
    </lineage>
</organism>
<evidence type="ECO:0000313" key="6">
    <source>
        <dbReference type="EMBL" id="MEY1660742.1"/>
    </source>
</evidence>
<dbReference type="InterPro" id="IPR050109">
    <property type="entry name" value="HTH-type_TetR-like_transc_reg"/>
</dbReference>
<sequence length="256" mass="28744">METRSRRARNFAARETLFLRAAEKQICDAGLLSLQMAKVAKDCQYATGTLYQHFKSKEDLLLALCADQTLQRAELFHRVESWQAPSRLRMMALTMADALLIQHHPDHFRLAQYCFTEVVWGAASQERRDALLEVHRPMAELVSGVVQQGRDDGDLGQVPLPNLHVGLGQLALHVGFSNLVHAHGTTEYFQIPNPERLCLQHAALHLNALGWQPLLDAFDLTALQAQLDHICTTLFGDLCPDQDGQSDAIEKEDQSR</sequence>
<dbReference type="Pfam" id="PF00440">
    <property type="entry name" value="TetR_N"/>
    <property type="match status" value="1"/>
</dbReference>
<proteinExistence type="predicted"/>
<evidence type="ECO:0000256" key="1">
    <source>
        <dbReference type="ARBA" id="ARBA00023015"/>
    </source>
</evidence>
<dbReference type="InterPro" id="IPR009057">
    <property type="entry name" value="Homeodomain-like_sf"/>
</dbReference>
<name>A0ABV4ADY1_9GAMM</name>
<gene>
    <name evidence="6" type="ORF">AB5I84_01100</name>
</gene>
<keyword evidence="2 4" id="KW-0238">DNA-binding</keyword>
<dbReference type="EMBL" id="JBGCUO010000001">
    <property type="protein sequence ID" value="MEY1660742.1"/>
    <property type="molecule type" value="Genomic_DNA"/>
</dbReference>
<dbReference type="PROSITE" id="PS50977">
    <property type="entry name" value="HTH_TETR_2"/>
    <property type="match status" value="1"/>
</dbReference>
<keyword evidence="7" id="KW-1185">Reference proteome</keyword>
<evidence type="ECO:0000259" key="5">
    <source>
        <dbReference type="PROSITE" id="PS50977"/>
    </source>
</evidence>